<proteinExistence type="predicted"/>
<feature type="domain" description="Mon2 C-terminal" evidence="1">
    <location>
        <begin position="10"/>
        <end position="92"/>
    </location>
</feature>
<protein>
    <submittedName>
        <fullName evidence="2">Oidioi.mRNA.OKI2018_I69.chr1.g2338.t1.cds</fullName>
    </submittedName>
</protein>
<evidence type="ECO:0000313" key="3">
    <source>
        <dbReference type="Proteomes" id="UP001158576"/>
    </source>
</evidence>
<dbReference type="InterPro" id="IPR032817">
    <property type="entry name" value="Mon2_C"/>
</dbReference>
<name>A0ABN7SW62_OIKDI</name>
<evidence type="ECO:0000259" key="1">
    <source>
        <dbReference type="Pfam" id="PF16206"/>
    </source>
</evidence>
<evidence type="ECO:0000313" key="2">
    <source>
        <dbReference type="EMBL" id="CAG5105664.1"/>
    </source>
</evidence>
<dbReference type="Proteomes" id="UP001158576">
    <property type="component" value="Chromosome 1"/>
</dbReference>
<dbReference type="EMBL" id="OU015566">
    <property type="protein sequence ID" value="CAG5105664.1"/>
    <property type="molecule type" value="Genomic_DNA"/>
</dbReference>
<keyword evidence="3" id="KW-1185">Reference proteome</keyword>
<accession>A0ABN7SW62</accession>
<reference evidence="2 3" key="1">
    <citation type="submission" date="2021-04" db="EMBL/GenBank/DDBJ databases">
        <authorList>
            <person name="Bliznina A."/>
        </authorList>
    </citation>
    <scope>NUCLEOTIDE SEQUENCE [LARGE SCALE GENOMIC DNA]</scope>
</reference>
<organism evidence="2 3">
    <name type="scientific">Oikopleura dioica</name>
    <name type="common">Tunicate</name>
    <dbReference type="NCBI Taxonomy" id="34765"/>
    <lineage>
        <taxon>Eukaryota</taxon>
        <taxon>Metazoa</taxon>
        <taxon>Chordata</taxon>
        <taxon>Tunicata</taxon>
        <taxon>Appendicularia</taxon>
        <taxon>Copelata</taxon>
        <taxon>Oikopleuridae</taxon>
        <taxon>Oikopleura</taxon>
    </lineage>
</organism>
<sequence>MQEQEKTAKSAKASNFLVHHSRDTAEKQWAETKRLTLQGLTKLFKDNKSGLNPAEWVRCWKGMLQYIEEYAFSDNKEVSGGALEAFKELLEASPGMRLKY</sequence>
<dbReference type="Pfam" id="PF16206">
    <property type="entry name" value="Mon2_C"/>
    <property type="match status" value="1"/>
</dbReference>
<gene>
    <name evidence="2" type="ORF">OKIOD_LOCUS11103</name>
</gene>